<keyword evidence="1" id="KW-1133">Transmembrane helix</keyword>
<dbReference type="PANTHER" id="PTHR14969:SF13">
    <property type="entry name" value="AT30094P"/>
    <property type="match status" value="1"/>
</dbReference>
<name>A0A2T4JWQ0_9RHOB</name>
<feature type="transmembrane region" description="Helical" evidence="1">
    <location>
        <begin position="124"/>
        <end position="154"/>
    </location>
</feature>
<reference evidence="3 4" key="1">
    <citation type="submission" date="2018-03" db="EMBL/GenBank/DDBJ databases">
        <title>Cereibacter changlensis.</title>
        <authorList>
            <person name="Meyer T.E."/>
            <person name="Miller S."/>
            <person name="Lodha T."/>
            <person name="Gandham S."/>
            <person name="Chintalapati S."/>
            <person name="Chintalapati V.R."/>
        </authorList>
    </citation>
    <scope>NUCLEOTIDE SEQUENCE [LARGE SCALE GENOMIC DNA]</scope>
    <source>
        <strain evidence="3 4">JA139</strain>
    </source>
</reference>
<accession>A0A2T4JWQ0</accession>
<dbReference type="PANTHER" id="PTHR14969">
    <property type="entry name" value="SPHINGOSINE-1-PHOSPHATE PHOSPHOHYDROLASE"/>
    <property type="match status" value="1"/>
</dbReference>
<dbReference type="Proteomes" id="UP000241010">
    <property type="component" value="Unassembled WGS sequence"/>
</dbReference>
<dbReference type="InterPro" id="IPR000326">
    <property type="entry name" value="PAP2/HPO"/>
</dbReference>
<dbReference type="OrthoDB" id="9801622at2"/>
<feature type="transmembrane region" description="Helical" evidence="1">
    <location>
        <begin position="166"/>
        <end position="185"/>
    </location>
</feature>
<protein>
    <submittedName>
        <fullName evidence="3">Ion channel protein</fullName>
    </submittedName>
</protein>
<proteinExistence type="predicted"/>
<feature type="transmembrane region" description="Helical" evidence="1">
    <location>
        <begin position="38"/>
        <end position="55"/>
    </location>
</feature>
<dbReference type="SMART" id="SM00014">
    <property type="entry name" value="acidPPc"/>
    <property type="match status" value="1"/>
</dbReference>
<dbReference type="SUPFAM" id="SSF48317">
    <property type="entry name" value="Acid phosphatase/Vanadium-dependent haloperoxidase"/>
    <property type="match status" value="1"/>
</dbReference>
<gene>
    <name evidence="3" type="ORF">C5F48_08420</name>
</gene>
<dbReference type="Pfam" id="PF01569">
    <property type="entry name" value="PAP2"/>
    <property type="match status" value="1"/>
</dbReference>
<organism evidence="3 4">
    <name type="scientific">Cereibacter changlensis JA139</name>
    <dbReference type="NCBI Taxonomy" id="1188249"/>
    <lineage>
        <taxon>Bacteria</taxon>
        <taxon>Pseudomonadati</taxon>
        <taxon>Pseudomonadota</taxon>
        <taxon>Alphaproteobacteria</taxon>
        <taxon>Rhodobacterales</taxon>
        <taxon>Paracoccaceae</taxon>
        <taxon>Cereibacter</taxon>
    </lineage>
</organism>
<sequence length="235" mass="25941">MLEALQTADLRISLFINSFLGSSPGFDAFVHILERNSLFKGLVVMMLFWGLWFSANRESRLFQARLLSVLVVSVLAVFAGRGLATLMPYRPRPIHDPELGFRLLPGLSNETLDGWSSMPSDHAVLYFAIATGFFLAHRAVGIAALLHAALIICLPRIYFGLHYTSDVLVGAAIGVGMAMLLVPLLTRGFLRLDVTTLAKSHATLFYPLVFFATWQIASMFGPLRDLLHSLAAMFI</sequence>
<evidence type="ECO:0000313" key="3">
    <source>
        <dbReference type="EMBL" id="PTE22227.1"/>
    </source>
</evidence>
<feature type="transmembrane region" description="Helical" evidence="1">
    <location>
        <begin position="67"/>
        <end position="89"/>
    </location>
</feature>
<dbReference type="RefSeq" id="WP_107663463.1">
    <property type="nucleotide sequence ID" value="NZ_PZKG01000027.1"/>
</dbReference>
<dbReference type="Gene3D" id="1.20.144.10">
    <property type="entry name" value="Phosphatidic acid phosphatase type 2/haloperoxidase"/>
    <property type="match status" value="1"/>
</dbReference>
<evidence type="ECO:0000256" key="1">
    <source>
        <dbReference type="SAM" id="Phobius"/>
    </source>
</evidence>
<evidence type="ECO:0000313" key="4">
    <source>
        <dbReference type="Proteomes" id="UP000241010"/>
    </source>
</evidence>
<keyword evidence="4" id="KW-1185">Reference proteome</keyword>
<dbReference type="InterPro" id="IPR036938">
    <property type="entry name" value="PAP2/HPO_sf"/>
</dbReference>
<evidence type="ECO:0000259" key="2">
    <source>
        <dbReference type="SMART" id="SM00014"/>
    </source>
</evidence>
<keyword evidence="1" id="KW-0472">Membrane</keyword>
<feature type="domain" description="Phosphatidic acid phosphatase type 2/haloperoxidase" evidence="2">
    <location>
        <begin position="66"/>
        <end position="182"/>
    </location>
</feature>
<dbReference type="EMBL" id="PZKG01000027">
    <property type="protein sequence ID" value="PTE22227.1"/>
    <property type="molecule type" value="Genomic_DNA"/>
</dbReference>
<keyword evidence="1" id="KW-0812">Transmembrane</keyword>
<dbReference type="AlphaFoldDB" id="A0A2T4JWQ0"/>
<comment type="caution">
    <text evidence="3">The sequence shown here is derived from an EMBL/GenBank/DDBJ whole genome shotgun (WGS) entry which is preliminary data.</text>
</comment>
<feature type="transmembrane region" description="Helical" evidence="1">
    <location>
        <begin position="205"/>
        <end position="223"/>
    </location>
</feature>